<keyword evidence="3" id="KW-1185">Reference proteome</keyword>
<protein>
    <submittedName>
        <fullName evidence="2">Uncharacterized protein</fullName>
    </submittedName>
</protein>
<dbReference type="EMBL" id="REGN01001176">
    <property type="protein sequence ID" value="RNA36508.1"/>
    <property type="molecule type" value="Genomic_DNA"/>
</dbReference>
<name>A0A3M7SLW1_BRAPC</name>
<dbReference type="Proteomes" id="UP000276133">
    <property type="component" value="Unassembled WGS sequence"/>
</dbReference>
<proteinExistence type="predicted"/>
<accession>A0A3M7SLW1</accession>
<feature type="region of interest" description="Disordered" evidence="1">
    <location>
        <begin position="89"/>
        <end position="114"/>
    </location>
</feature>
<organism evidence="2 3">
    <name type="scientific">Brachionus plicatilis</name>
    <name type="common">Marine rotifer</name>
    <name type="synonym">Brachionus muelleri</name>
    <dbReference type="NCBI Taxonomy" id="10195"/>
    <lineage>
        <taxon>Eukaryota</taxon>
        <taxon>Metazoa</taxon>
        <taxon>Spiralia</taxon>
        <taxon>Gnathifera</taxon>
        <taxon>Rotifera</taxon>
        <taxon>Eurotatoria</taxon>
        <taxon>Monogononta</taxon>
        <taxon>Pseudotrocha</taxon>
        <taxon>Ploima</taxon>
        <taxon>Brachionidae</taxon>
        <taxon>Brachionus</taxon>
    </lineage>
</organism>
<evidence type="ECO:0000313" key="3">
    <source>
        <dbReference type="Proteomes" id="UP000276133"/>
    </source>
</evidence>
<reference evidence="2 3" key="1">
    <citation type="journal article" date="2018" name="Sci. Rep.">
        <title>Genomic signatures of local adaptation to the degree of environmental predictability in rotifers.</title>
        <authorList>
            <person name="Franch-Gras L."/>
            <person name="Hahn C."/>
            <person name="Garcia-Roger E.M."/>
            <person name="Carmona M.J."/>
            <person name="Serra M."/>
            <person name="Gomez A."/>
        </authorList>
    </citation>
    <scope>NUCLEOTIDE SEQUENCE [LARGE SCALE GENOMIC DNA]</scope>
    <source>
        <strain evidence="2">HYR1</strain>
    </source>
</reference>
<comment type="caution">
    <text evidence="2">The sequence shown here is derived from an EMBL/GenBank/DDBJ whole genome shotgun (WGS) entry which is preliminary data.</text>
</comment>
<evidence type="ECO:0000256" key="1">
    <source>
        <dbReference type="SAM" id="MobiDB-lite"/>
    </source>
</evidence>
<dbReference type="AlphaFoldDB" id="A0A3M7SLW1"/>
<gene>
    <name evidence="2" type="ORF">BpHYR1_010463</name>
</gene>
<sequence>MLCLPIFLSLKKEFILYREKICLKRHLFEDGRQKPIPFRSCRYLASSRSWATFRNTENDVLLHQKPMNFGKITKKCGKTLETKNAELENKNKQLDAQLKNSQNRPTPDWSKVFD</sequence>
<evidence type="ECO:0000313" key="2">
    <source>
        <dbReference type="EMBL" id="RNA36508.1"/>
    </source>
</evidence>